<organism evidence="2 3">
    <name type="scientific">Stenotrophomonas indicatrix</name>
    <dbReference type="NCBI Taxonomy" id="2045451"/>
    <lineage>
        <taxon>Bacteria</taxon>
        <taxon>Pseudomonadati</taxon>
        <taxon>Pseudomonadota</taxon>
        <taxon>Gammaproteobacteria</taxon>
        <taxon>Lysobacterales</taxon>
        <taxon>Lysobacteraceae</taxon>
        <taxon>Stenotrophomonas</taxon>
    </lineage>
</organism>
<name>A0A1W1GZ42_9GAMM</name>
<reference evidence="3" key="1">
    <citation type="submission" date="2016-10" db="EMBL/GenBank/DDBJ databases">
        <authorList>
            <person name="Varghese N."/>
        </authorList>
    </citation>
    <scope>NUCLEOTIDE SEQUENCE [LARGE SCALE GENOMIC DNA]</scope>
    <source>
        <strain evidence="3">92MFCol6.1</strain>
    </source>
</reference>
<dbReference type="InterPro" id="IPR000182">
    <property type="entry name" value="GNAT_dom"/>
</dbReference>
<evidence type="ECO:0000313" key="2">
    <source>
        <dbReference type="EMBL" id="SLM24617.1"/>
    </source>
</evidence>
<dbReference type="GO" id="GO:0016747">
    <property type="term" value="F:acyltransferase activity, transferring groups other than amino-acyl groups"/>
    <property type="evidence" value="ECO:0007669"/>
    <property type="project" value="InterPro"/>
</dbReference>
<sequence>MPWMDLYCMDGLTLVKATAQDADVVFRLMQLYYFEASAWSGEEILADGLYDCALADVRARLQEEPEWTRLLWLAGQLCGFVQVDEVEFQRRRLPELADLFILPKHRGKGIASAVVAVVAELVRPKSGEWLLATFRKDHVAHAFWERNLARMGMACSVPAGSEGTDFRLFLIRAI</sequence>
<feature type="domain" description="N-acetyltransferase" evidence="1">
    <location>
        <begin position="12"/>
        <end position="174"/>
    </location>
</feature>
<dbReference type="SUPFAM" id="SSF55729">
    <property type="entry name" value="Acyl-CoA N-acyltransferases (Nat)"/>
    <property type="match status" value="1"/>
</dbReference>
<dbReference type="Proteomes" id="UP000191133">
    <property type="component" value="Unassembled WGS sequence"/>
</dbReference>
<proteinExistence type="predicted"/>
<dbReference type="InterPro" id="IPR016181">
    <property type="entry name" value="Acyl_CoA_acyltransferase"/>
</dbReference>
<keyword evidence="2" id="KW-0808">Transferase</keyword>
<evidence type="ECO:0000259" key="1">
    <source>
        <dbReference type="PROSITE" id="PS51186"/>
    </source>
</evidence>
<dbReference type="PROSITE" id="PS51186">
    <property type="entry name" value="GNAT"/>
    <property type="match status" value="1"/>
</dbReference>
<dbReference type="CDD" id="cd04301">
    <property type="entry name" value="NAT_SF"/>
    <property type="match status" value="1"/>
</dbReference>
<dbReference type="Gene3D" id="3.40.630.30">
    <property type="match status" value="1"/>
</dbReference>
<dbReference type="AlphaFoldDB" id="A0A1W1GZ42"/>
<accession>A0A1W1GZ42</accession>
<gene>
    <name evidence="2" type="ORF">SAMN04488690_2340</name>
</gene>
<protein>
    <submittedName>
        <fullName evidence="2">Predicted acetyltransferase</fullName>
    </submittedName>
</protein>
<dbReference type="EMBL" id="FWEU01000003">
    <property type="protein sequence ID" value="SLM24617.1"/>
    <property type="molecule type" value="Genomic_DNA"/>
</dbReference>
<evidence type="ECO:0000313" key="3">
    <source>
        <dbReference type="Proteomes" id="UP000191133"/>
    </source>
</evidence>
<dbReference type="Pfam" id="PF00583">
    <property type="entry name" value="Acetyltransf_1"/>
    <property type="match status" value="1"/>
</dbReference>